<keyword evidence="3" id="KW-0678">Repressor</keyword>
<dbReference type="Pfam" id="PF02020">
    <property type="entry name" value="W2"/>
    <property type="match status" value="1"/>
</dbReference>
<evidence type="ECO:0000256" key="11">
    <source>
        <dbReference type="ARBA" id="ARBA00037759"/>
    </source>
</evidence>
<keyword evidence="2" id="KW-0488">Methylation</keyword>
<dbReference type="GO" id="GO:0003743">
    <property type="term" value="F:translation initiation factor activity"/>
    <property type="evidence" value="ECO:0007669"/>
    <property type="project" value="UniProtKB-KW"/>
</dbReference>
<evidence type="ECO:0000256" key="8">
    <source>
        <dbReference type="ARBA" id="ARBA00022845"/>
    </source>
</evidence>
<feature type="domain" description="MI" evidence="17">
    <location>
        <begin position="470"/>
        <end position="593"/>
    </location>
</feature>
<keyword evidence="19" id="KW-1185">Reference proteome</keyword>
<comment type="caution">
    <text evidence="18">The sequence shown here is derived from an EMBL/GenBank/DDBJ whole genome shotgun (WGS) entry which is preliminary data.</text>
</comment>
<dbReference type="PANTHER" id="PTHR23253">
    <property type="entry name" value="EUKARYOTIC TRANSLATION INITIATION FACTOR 4 GAMMA"/>
    <property type="match status" value="1"/>
</dbReference>
<dbReference type="PROSITE" id="PS51366">
    <property type="entry name" value="MI"/>
    <property type="match status" value="1"/>
</dbReference>
<evidence type="ECO:0000256" key="15">
    <source>
        <dbReference type="SAM" id="Phobius"/>
    </source>
</evidence>
<evidence type="ECO:0000313" key="18">
    <source>
        <dbReference type="EMBL" id="KAL1122516.1"/>
    </source>
</evidence>
<comment type="similarity">
    <text evidence="1">Belongs to the eukaryotic initiation factor 4G family.</text>
</comment>
<dbReference type="SUPFAM" id="SSF48371">
    <property type="entry name" value="ARM repeat"/>
    <property type="match status" value="3"/>
</dbReference>
<dbReference type="PANTHER" id="PTHR23253:SF9">
    <property type="entry name" value="EUKARYOTIC TRANSLATION INITIATION FACTOR 4 GAMMA 2"/>
    <property type="match status" value="1"/>
</dbReference>
<keyword evidence="5" id="KW-0396">Initiation factor</keyword>
<evidence type="ECO:0000256" key="9">
    <source>
        <dbReference type="ARBA" id="ARBA00022917"/>
    </source>
</evidence>
<keyword evidence="10" id="KW-0007">Acetylation</keyword>
<dbReference type="Proteomes" id="UP001558652">
    <property type="component" value="Unassembled WGS sequence"/>
</dbReference>
<sequence length="820" mass="93413">DDIRAITAKRWVPPSIVRRDALSQENRNDIIFRKVRGILNKLTPEKFHKLSDDILKIGLNSTILKGVIFLVFDKALDEPKYSSMYARLCLRLCEEAPNSENDEPCTFRLLLLNSCKVQFESRAHDKANKRKSLGNIKLPLFIFLMFFIYFQFIGELCKLNLISEGILHKCIQRLLEKKTKEKDLNEMGEDLECLCQIMRTCGQILDNEKAQLLMEQYFARMYNLSRNPILPIRIRFMLRDVIELRKERWVPRRATNVEGPLPINQINEDNGPSIQRERLPQQELFSRSLKTRSGFDGVLSGSLTFSQPDKFNLYNSNGFQGFRDRGQSQRQNHHQQQNSPHFYQQNRYNNQHNNNNSNNVSSKFNNKDIPPRFIKRIITGHEQSSANIEEVSLRPPAQSMVFKPPNTKPPSQLFSGNKSSGLLGDAHLTSSSLKSNLPIQTSKEMPILIKQANLDRSKPSKKEKATTKEETMKKIGSISEDVLNGGNISEAVTNFSQLKIPDKLLPECLSLLFSKTFDNADRARENIMAFVAELKKQELIAAAQFSDAFRNLIKTMPDLEANVPNICSYIAEFAANSVTNGLLTIAQIGEVTEDGANFPLLLNTLQELHKVKDKQELSDIFKESKVSLMNSLPEGDRTKERLCEVLEKRGLVFLEPLLVLEAELWAALEREPTAQSLYKCAKESVDPSHHNSPPFVTALLTVCLRYITQESSVGKGVSTAGATEKSLQEKEKALLGKFKSVLQAFLRENINLQVTAVYALQVFCYSLDFPKGMLLRWFVNLYDLEIIEEEAFLKWREDVTDAYPGKGKALFQVGYNYVPL</sequence>
<dbReference type="GO" id="GO:0006417">
    <property type="term" value="P:regulation of translation"/>
    <property type="evidence" value="ECO:0007669"/>
    <property type="project" value="UniProtKB-KW"/>
</dbReference>
<evidence type="ECO:0000256" key="3">
    <source>
        <dbReference type="ARBA" id="ARBA00022491"/>
    </source>
</evidence>
<dbReference type="InterPro" id="IPR003891">
    <property type="entry name" value="Initiation_fac_eIF4g_MI"/>
</dbReference>
<feature type="region of interest" description="Disordered" evidence="14">
    <location>
        <begin position="316"/>
        <end position="368"/>
    </location>
</feature>
<evidence type="ECO:0000259" key="16">
    <source>
        <dbReference type="PROSITE" id="PS51363"/>
    </source>
</evidence>
<evidence type="ECO:0000256" key="4">
    <source>
        <dbReference type="ARBA" id="ARBA00022499"/>
    </source>
</evidence>
<evidence type="ECO:0000256" key="10">
    <source>
        <dbReference type="ARBA" id="ARBA00022990"/>
    </source>
</evidence>
<reference evidence="18 19" key="1">
    <citation type="submission" date="2024-07" db="EMBL/GenBank/DDBJ databases">
        <title>Chromosome-level genome assembly of the water stick insect Ranatra chinensis (Heteroptera: Nepidae).</title>
        <authorList>
            <person name="Liu X."/>
        </authorList>
    </citation>
    <scope>NUCLEOTIDE SEQUENCE [LARGE SCALE GENOMIC DNA]</scope>
    <source>
        <strain evidence="18">Cailab_2021Rc</strain>
        <tissue evidence="18">Muscle</tissue>
    </source>
</reference>
<evidence type="ECO:0000256" key="14">
    <source>
        <dbReference type="SAM" id="MobiDB-lite"/>
    </source>
</evidence>
<dbReference type="Gene3D" id="1.25.40.180">
    <property type="match status" value="3"/>
</dbReference>
<evidence type="ECO:0000256" key="2">
    <source>
        <dbReference type="ARBA" id="ARBA00022481"/>
    </source>
</evidence>
<keyword evidence="15" id="KW-0812">Transmembrane</keyword>
<organism evidence="18 19">
    <name type="scientific">Ranatra chinensis</name>
    <dbReference type="NCBI Taxonomy" id="642074"/>
    <lineage>
        <taxon>Eukaryota</taxon>
        <taxon>Metazoa</taxon>
        <taxon>Ecdysozoa</taxon>
        <taxon>Arthropoda</taxon>
        <taxon>Hexapoda</taxon>
        <taxon>Insecta</taxon>
        <taxon>Pterygota</taxon>
        <taxon>Neoptera</taxon>
        <taxon>Paraneoptera</taxon>
        <taxon>Hemiptera</taxon>
        <taxon>Heteroptera</taxon>
        <taxon>Panheteroptera</taxon>
        <taxon>Nepomorpha</taxon>
        <taxon>Nepidae</taxon>
        <taxon>Ranatrinae</taxon>
        <taxon>Ranatra</taxon>
    </lineage>
</organism>
<dbReference type="InterPro" id="IPR003890">
    <property type="entry name" value="MIF4G-like_typ-3"/>
</dbReference>
<protein>
    <recommendedName>
        <fullName evidence="12">Eukaryotic translation initiation factor 4 gamma 2</fullName>
    </recommendedName>
</protein>
<comment type="subunit">
    <text evidence="13">Interacts with the serine/threonine protein kinases MKNK1 and MKNK2. Binds EIF4A and EIF3. Interacts with MIF4GD. Interacts with DAZAP2.</text>
</comment>
<evidence type="ECO:0000313" key="19">
    <source>
        <dbReference type="Proteomes" id="UP001558652"/>
    </source>
</evidence>
<proteinExistence type="inferred from homology"/>
<dbReference type="InterPro" id="IPR016024">
    <property type="entry name" value="ARM-type_fold"/>
</dbReference>
<dbReference type="AlphaFoldDB" id="A0ABD0Y510"/>
<evidence type="ECO:0000256" key="13">
    <source>
        <dbReference type="ARBA" id="ARBA00046720"/>
    </source>
</evidence>
<dbReference type="SMART" id="SM00515">
    <property type="entry name" value="eIF5C"/>
    <property type="match status" value="1"/>
</dbReference>
<keyword evidence="15" id="KW-1133">Transmembrane helix</keyword>
<keyword evidence="4" id="KW-1017">Isopeptide bond</keyword>
<keyword evidence="6" id="KW-0597">Phosphoprotein</keyword>
<feature type="region of interest" description="Disordered" evidence="14">
    <location>
        <begin position="398"/>
        <end position="420"/>
    </location>
</feature>
<dbReference type="SMART" id="SM00543">
    <property type="entry name" value="MIF4G"/>
    <property type="match status" value="1"/>
</dbReference>
<dbReference type="CDD" id="cd11559">
    <property type="entry name" value="W2_eIF4G1_like"/>
    <property type="match status" value="1"/>
</dbReference>
<evidence type="ECO:0000256" key="12">
    <source>
        <dbReference type="ARBA" id="ARBA00040449"/>
    </source>
</evidence>
<evidence type="ECO:0000256" key="5">
    <source>
        <dbReference type="ARBA" id="ARBA00022540"/>
    </source>
</evidence>
<evidence type="ECO:0000256" key="6">
    <source>
        <dbReference type="ARBA" id="ARBA00022553"/>
    </source>
</evidence>
<dbReference type="EMBL" id="JBFDAA010000013">
    <property type="protein sequence ID" value="KAL1122516.1"/>
    <property type="molecule type" value="Genomic_DNA"/>
</dbReference>
<keyword evidence="8" id="KW-0810">Translation regulation</keyword>
<keyword evidence="7" id="KW-0832">Ubl conjugation</keyword>
<evidence type="ECO:0000256" key="7">
    <source>
        <dbReference type="ARBA" id="ARBA00022843"/>
    </source>
</evidence>
<feature type="transmembrane region" description="Helical" evidence="15">
    <location>
        <begin position="136"/>
        <end position="154"/>
    </location>
</feature>
<evidence type="ECO:0000256" key="1">
    <source>
        <dbReference type="ARBA" id="ARBA00005775"/>
    </source>
</evidence>
<feature type="non-terminal residue" evidence="18">
    <location>
        <position position="1"/>
    </location>
</feature>
<gene>
    <name evidence="18" type="ORF">AAG570_002847</name>
</gene>
<feature type="compositionally biased region" description="Polar residues" evidence="14">
    <location>
        <begin position="409"/>
        <end position="420"/>
    </location>
</feature>
<keyword evidence="15" id="KW-0472">Membrane</keyword>
<keyword evidence="9" id="KW-0648">Protein biosynthesis</keyword>
<name>A0ABD0Y510_9HEMI</name>
<dbReference type="SMART" id="SM00544">
    <property type="entry name" value="MA3"/>
    <property type="match status" value="1"/>
</dbReference>
<dbReference type="Pfam" id="PF02847">
    <property type="entry name" value="MA3"/>
    <property type="match status" value="1"/>
</dbReference>
<feature type="compositionally biased region" description="Low complexity" evidence="14">
    <location>
        <begin position="328"/>
        <end position="364"/>
    </location>
</feature>
<feature type="domain" description="W2" evidence="16">
    <location>
        <begin position="650"/>
        <end position="820"/>
    </location>
</feature>
<dbReference type="InterPro" id="IPR003307">
    <property type="entry name" value="W2_domain"/>
</dbReference>
<comment type="function">
    <text evidence="11">Appears to play a role in the switch from cap-dependent to IRES-mediated translation during mitosis, apoptosis and viral infection. Cleaved by some caspases and viral proteases.</text>
</comment>
<dbReference type="Pfam" id="PF02854">
    <property type="entry name" value="MIF4G"/>
    <property type="match status" value="1"/>
</dbReference>
<dbReference type="PROSITE" id="PS51363">
    <property type="entry name" value="W2"/>
    <property type="match status" value="1"/>
</dbReference>
<evidence type="ECO:0000259" key="17">
    <source>
        <dbReference type="PROSITE" id="PS51366"/>
    </source>
</evidence>
<accession>A0ABD0Y510</accession>